<feature type="region of interest" description="Disordered" evidence="1">
    <location>
        <begin position="68"/>
        <end position="88"/>
    </location>
</feature>
<gene>
    <name evidence="2" type="ORF">BD311DRAFT_767777</name>
</gene>
<name>A0A4Q9MCW7_9APHY</name>
<protein>
    <submittedName>
        <fullName evidence="2">Uncharacterized protein</fullName>
    </submittedName>
</protein>
<dbReference type="EMBL" id="ML143494">
    <property type="protein sequence ID" value="TBU23832.1"/>
    <property type="molecule type" value="Genomic_DNA"/>
</dbReference>
<dbReference type="Proteomes" id="UP000292957">
    <property type="component" value="Unassembled WGS sequence"/>
</dbReference>
<evidence type="ECO:0000313" key="2">
    <source>
        <dbReference type="EMBL" id="TBU23832.1"/>
    </source>
</evidence>
<accession>A0A4Q9MCW7</accession>
<reference evidence="2" key="1">
    <citation type="submission" date="2019-01" db="EMBL/GenBank/DDBJ databases">
        <title>Draft genome sequences of three monokaryotic isolates of the white-rot basidiomycete fungus Dichomitus squalens.</title>
        <authorList>
            <consortium name="DOE Joint Genome Institute"/>
            <person name="Lopez S.C."/>
            <person name="Andreopoulos B."/>
            <person name="Pangilinan J."/>
            <person name="Lipzen A."/>
            <person name="Riley R."/>
            <person name="Ahrendt S."/>
            <person name="Ng V."/>
            <person name="Barry K."/>
            <person name="Daum C."/>
            <person name="Grigoriev I.V."/>
            <person name="Hilden K.S."/>
            <person name="Makela M.R."/>
            <person name="de Vries R.P."/>
        </authorList>
    </citation>
    <scope>NUCLEOTIDE SEQUENCE [LARGE SCALE GENOMIC DNA]</scope>
    <source>
        <strain evidence="2">OM18370.1</strain>
    </source>
</reference>
<evidence type="ECO:0000256" key="1">
    <source>
        <dbReference type="SAM" id="MobiDB-lite"/>
    </source>
</evidence>
<sequence>MRSSLLSLATPPSTLFTLHDNFLDARQSTSRHALHDLRWRGALRDSCARFGFKDNVLASGTGVLAEGADDLGGGGSENEVTGSREGARRTGRAIGLDACSQILLLLLIINVPALRSGCET</sequence>
<dbReference type="AlphaFoldDB" id="A0A4Q9MCW7"/>
<proteinExistence type="predicted"/>
<organism evidence="2">
    <name type="scientific">Dichomitus squalens</name>
    <dbReference type="NCBI Taxonomy" id="114155"/>
    <lineage>
        <taxon>Eukaryota</taxon>
        <taxon>Fungi</taxon>
        <taxon>Dikarya</taxon>
        <taxon>Basidiomycota</taxon>
        <taxon>Agaricomycotina</taxon>
        <taxon>Agaricomycetes</taxon>
        <taxon>Polyporales</taxon>
        <taxon>Polyporaceae</taxon>
        <taxon>Dichomitus</taxon>
    </lineage>
</organism>